<proteinExistence type="predicted"/>
<feature type="signal peptide" evidence="2">
    <location>
        <begin position="1"/>
        <end position="28"/>
    </location>
</feature>
<evidence type="ECO:0000313" key="4">
    <source>
        <dbReference type="Proteomes" id="UP001187415"/>
    </source>
</evidence>
<comment type="caution">
    <text evidence="3">The sequence shown here is derived from an EMBL/GenBank/DDBJ whole genome shotgun (WGS) entry which is preliminary data.</text>
</comment>
<keyword evidence="2" id="KW-0732">Signal</keyword>
<feature type="transmembrane region" description="Helical" evidence="1">
    <location>
        <begin position="87"/>
        <end position="109"/>
    </location>
</feature>
<evidence type="ECO:0000313" key="3">
    <source>
        <dbReference type="EMBL" id="KAK2814576.1"/>
    </source>
</evidence>
<gene>
    <name evidence="3" type="ORF">Q5P01_000147</name>
</gene>
<sequence>MMTLYKQLSMDKITCIFLQICLIASVSATNDDKNMQRWRLLETKTFILSVSRIIDGESSDVSFNIPKSGPESDEGSNCRQHLHKENIYLALVLLTCIAIVLALSGKLIYQTLRRTAQQDKSV</sequence>
<feature type="chain" id="PRO_5041649166" evidence="2">
    <location>
        <begin position="29"/>
        <end position="122"/>
    </location>
</feature>
<keyword evidence="1" id="KW-1133">Transmembrane helix</keyword>
<dbReference type="EMBL" id="JAUPFM010000035">
    <property type="protein sequence ID" value="KAK2814576.1"/>
    <property type="molecule type" value="Genomic_DNA"/>
</dbReference>
<dbReference type="Proteomes" id="UP001187415">
    <property type="component" value="Unassembled WGS sequence"/>
</dbReference>
<name>A0AA88LN23_CHASR</name>
<reference evidence="3" key="1">
    <citation type="submission" date="2023-07" db="EMBL/GenBank/DDBJ databases">
        <title>Chromosome-level Genome Assembly of Striped Snakehead (Channa striata).</title>
        <authorList>
            <person name="Liu H."/>
        </authorList>
    </citation>
    <scope>NUCLEOTIDE SEQUENCE</scope>
    <source>
        <strain evidence="3">Gz</strain>
        <tissue evidence="3">Muscle</tissue>
    </source>
</reference>
<accession>A0AA88LN23</accession>
<keyword evidence="4" id="KW-1185">Reference proteome</keyword>
<keyword evidence="1" id="KW-0812">Transmembrane</keyword>
<protein>
    <submittedName>
        <fullName evidence="3">Uncharacterized protein</fullName>
    </submittedName>
</protein>
<keyword evidence="1" id="KW-0472">Membrane</keyword>
<dbReference type="AlphaFoldDB" id="A0AA88LN23"/>
<evidence type="ECO:0000256" key="1">
    <source>
        <dbReference type="SAM" id="Phobius"/>
    </source>
</evidence>
<evidence type="ECO:0000256" key="2">
    <source>
        <dbReference type="SAM" id="SignalP"/>
    </source>
</evidence>
<organism evidence="3 4">
    <name type="scientific">Channa striata</name>
    <name type="common">Snakehead murrel</name>
    <name type="synonym">Ophicephalus striatus</name>
    <dbReference type="NCBI Taxonomy" id="64152"/>
    <lineage>
        <taxon>Eukaryota</taxon>
        <taxon>Metazoa</taxon>
        <taxon>Chordata</taxon>
        <taxon>Craniata</taxon>
        <taxon>Vertebrata</taxon>
        <taxon>Euteleostomi</taxon>
        <taxon>Actinopterygii</taxon>
        <taxon>Neopterygii</taxon>
        <taxon>Teleostei</taxon>
        <taxon>Neoteleostei</taxon>
        <taxon>Acanthomorphata</taxon>
        <taxon>Anabantaria</taxon>
        <taxon>Anabantiformes</taxon>
        <taxon>Channoidei</taxon>
        <taxon>Channidae</taxon>
        <taxon>Channa</taxon>
    </lineage>
</organism>